<feature type="compositionally biased region" description="Pro residues" evidence="1">
    <location>
        <begin position="1"/>
        <end position="10"/>
    </location>
</feature>
<dbReference type="EMBL" id="CAIF01000027">
    <property type="protein sequence ID" value="CCH41661.1"/>
    <property type="molecule type" value="Genomic_DNA"/>
</dbReference>
<dbReference type="GO" id="GO:0005737">
    <property type="term" value="C:cytoplasm"/>
    <property type="evidence" value="ECO:0007669"/>
    <property type="project" value="TreeGrafter"/>
</dbReference>
<evidence type="ECO:0000313" key="2">
    <source>
        <dbReference type="EMBL" id="CCH41661.1"/>
    </source>
</evidence>
<dbReference type="InParanoid" id="K0KFE5"/>
<dbReference type="PANTHER" id="PTHR28031:SF1">
    <property type="entry name" value="PROLINE-RICH PROTEIN HUA1"/>
    <property type="match status" value="1"/>
</dbReference>
<dbReference type="AlphaFoldDB" id="K0KFE5"/>
<dbReference type="InterPro" id="IPR038910">
    <property type="entry name" value="Hua1-like"/>
</dbReference>
<feature type="compositionally biased region" description="Low complexity" evidence="1">
    <location>
        <begin position="56"/>
        <end position="71"/>
    </location>
</feature>
<dbReference type="Proteomes" id="UP000009328">
    <property type="component" value="Unassembled WGS sequence"/>
</dbReference>
<feature type="region of interest" description="Disordered" evidence="1">
    <location>
        <begin position="1"/>
        <end position="74"/>
    </location>
</feature>
<protein>
    <submittedName>
        <fullName evidence="2">Cortactin-binding protein</fullName>
    </submittedName>
</protein>
<reference evidence="2 3" key="1">
    <citation type="journal article" date="2012" name="Eukaryot. Cell">
        <title>Draft genome sequence of Wickerhamomyces ciferrii NRRL Y-1031 F-60-10.</title>
        <authorList>
            <person name="Schneider J."/>
            <person name="Andrea H."/>
            <person name="Blom J."/>
            <person name="Jaenicke S."/>
            <person name="Ruckert C."/>
            <person name="Schorsch C."/>
            <person name="Szczepanowski R."/>
            <person name="Farwick M."/>
            <person name="Goesmann A."/>
            <person name="Puhler A."/>
            <person name="Schaffer S."/>
            <person name="Tauch A."/>
            <person name="Kohler T."/>
            <person name="Brinkrolf K."/>
        </authorList>
    </citation>
    <scope>NUCLEOTIDE SEQUENCE [LARGE SCALE GENOMIC DNA]</scope>
    <source>
        <strain evidence="3">ATCC 14091 / BCRC 22168 / CBS 111 / JCM 3599 / NBRC 0793 / NRRL Y-1031 F-60-10</strain>
    </source>
</reference>
<keyword evidence="3" id="KW-1185">Reference proteome</keyword>
<name>K0KFE5_WICCF</name>
<dbReference type="PANTHER" id="PTHR28031">
    <property type="entry name" value="PROLINE-RICH PROTEIN HUA1"/>
    <property type="match status" value="1"/>
</dbReference>
<comment type="caution">
    <text evidence="2">The sequence shown here is derived from an EMBL/GenBank/DDBJ whole genome shotgun (WGS) entry which is preliminary data.</text>
</comment>
<sequence>MGKPEAPPPSYDEAINTPMTLSENLPQGAPLPAGRPSQSSRPTNQFQPPPQPPRPTQSQSFNQGPPQGQQPDVPWRYPNGFWCHKCHNTGKKLKNGKSCQNCWERFAPRARRAPNVHLQTVYNGYTQSSNLNFGGFQLPFGSNNNSFNTTTTSFNSPGPRYVQPGDPAIGGVQCGKCRGKGMVRFFLDEEHW</sequence>
<proteinExistence type="predicted"/>
<evidence type="ECO:0000256" key="1">
    <source>
        <dbReference type="SAM" id="MobiDB-lite"/>
    </source>
</evidence>
<dbReference type="STRING" id="1206466.K0KFE5"/>
<dbReference type="eggNOG" id="ENOG502S12N">
    <property type="taxonomic scope" value="Eukaryota"/>
</dbReference>
<dbReference type="HOGENOM" id="CLU_078573_1_0_1"/>
<accession>K0KFE5</accession>
<dbReference type="FunCoup" id="K0KFE5">
    <property type="interactions" value="53"/>
</dbReference>
<evidence type="ECO:0000313" key="3">
    <source>
        <dbReference type="Proteomes" id="UP000009328"/>
    </source>
</evidence>
<gene>
    <name evidence="2" type="ORF">BN7_1202</name>
</gene>
<organism evidence="2 3">
    <name type="scientific">Wickerhamomyces ciferrii (strain ATCC 14091 / BCRC 22168 / CBS 111 / JCM 3599 / NBRC 0793 / NRRL Y-1031 F-60-10)</name>
    <name type="common">Yeast</name>
    <name type="synonym">Pichia ciferrii</name>
    <dbReference type="NCBI Taxonomy" id="1206466"/>
    <lineage>
        <taxon>Eukaryota</taxon>
        <taxon>Fungi</taxon>
        <taxon>Dikarya</taxon>
        <taxon>Ascomycota</taxon>
        <taxon>Saccharomycotina</taxon>
        <taxon>Saccharomycetes</taxon>
        <taxon>Phaffomycetales</taxon>
        <taxon>Wickerhamomycetaceae</taxon>
        <taxon>Wickerhamomyces</taxon>
    </lineage>
</organism>